<reference evidence="13" key="2">
    <citation type="submission" date="2020-09" db="EMBL/GenBank/DDBJ databases">
        <authorList>
            <person name="Sun Q."/>
            <person name="Sedlacek I."/>
        </authorList>
    </citation>
    <scope>NUCLEOTIDE SEQUENCE</scope>
    <source>
        <strain evidence="13">CCM 8606</strain>
    </source>
</reference>
<evidence type="ECO:0000256" key="6">
    <source>
        <dbReference type="ARBA" id="ARBA00022592"/>
    </source>
</evidence>
<evidence type="ECO:0000256" key="8">
    <source>
        <dbReference type="ARBA" id="ARBA00022989"/>
    </source>
</evidence>
<comment type="subcellular location">
    <subcellularLocation>
        <location evidence="2 10">Cell membrane</location>
        <topology evidence="2 10">Multi-pass membrane protein</topology>
    </subcellularLocation>
</comment>
<keyword evidence="6" id="KW-0592">Phosphate transport</keyword>
<feature type="region of interest" description="Disordered" evidence="11">
    <location>
        <begin position="1"/>
        <end position="40"/>
    </location>
</feature>
<keyword evidence="14" id="KW-1185">Reference proteome</keyword>
<evidence type="ECO:0000256" key="1">
    <source>
        <dbReference type="ARBA" id="ARBA00003510"/>
    </source>
</evidence>
<keyword evidence="7 10" id="KW-0812">Transmembrane</keyword>
<evidence type="ECO:0000256" key="2">
    <source>
        <dbReference type="ARBA" id="ARBA00004651"/>
    </source>
</evidence>
<evidence type="ECO:0000256" key="7">
    <source>
        <dbReference type="ARBA" id="ARBA00022692"/>
    </source>
</evidence>
<dbReference type="InterPro" id="IPR051408">
    <property type="entry name" value="Phosphate_transprt_permease"/>
</dbReference>
<comment type="caution">
    <text evidence="13">The sequence shown here is derived from an EMBL/GenBank/DDBJ whole genome shotgun (WGS) entry which is preliminary data.</text>
</comment>
<evidence type="ECO:0000256" key="3">
    <source>
        <dbReference type="ARBA" id="ARBA00007069"/>
    </source>
</evidence>
<feature type="transmembrane region" description="Helical" evidence="10">
    <location>
        <begin position="104"/>
        <end position="125"/>
    </location>
</feature>
<dbReference type="NCBIfam" id="TIGR00974">
    <property type="entry name" value="3a0107s02c"/>
    <property type="match status" value="1"/>
</dbReference>
<feature type="transmembrane region" description="Helical" evidence="10">
    <location>
        <begin position="200"/>
        <end position="227"/>
    </location>
</feature>
<dbReference type="EMBL" id="BMDH01000002">
    <property type="protein sequence ID" value="GGI14167.1"/>
    <property type="molecule type" value="Genomic_DNA"/>
</dbReference>
<protein>
    <recommendedName>
        <fullName evidence="10">Phosphate transport system permease protein PstA</fullName>
    </recommendedName>
</protein>
<dbReference type="Proteomes" id="UP000619536">
    <property type="component" value="Unassembled WGS sequence"/>
</dbReference>
<feature type="domain" description="ABC transmembrane type-1" evidence="12">
    <location>
        <begin position="162"/>
        <end position="381"/>
    </location>
</feature>
<dbReference type="GO" id="GO:0005886">
    <property type="term" value="C:plasma membrane"/>
    <property type="evidence" value="ECO:0007669"/>
    <property type="project" value="UniProtKB-SubCell"/>
</dbReference>
<keyword evidence="9 10" id="KW-0472">Membrane</keyword>
<dbReference type="AlphaFoldDB" id="A0A8J3EYF3"/>
<evidence type="ECO:0000256" key="4">
    <source>
        <dbReference type="ARBA" id="ARBA00022448"/>
    </source>
</evidence>
<accession>A0A8J3EYF3</accession>
<dbReference type="SUPFAM" id="SSF161098">
    <property type="entry name" value="MetI-like"/>
    <property type="match status" value="1"/>
</dbReference>
<gene>
    <name evidence="13" type="primary">pstA</name>
    <name evidence="13" type="ORF">GCM10007377_09580</name>
</gene>
<name>A0A8J3EYF3_9BIFI</name>
<comment type="function">
    <text evidence="1">Part of the binding-protein-dependent transport system for phosphate; probably responsible for the translocation of the substrate across the membrane.</text>
</comment>
<reference evidence="13" key="1">
    <citation type="journal article" date="2014" name="Int. J. Syst. Evol. Microbiol.">
        <title>Complete genome sequence of Corynebacterium casei LMG S-19264T (=DSM 44701T), isolated from a smear-ripened cheese.</title>
        <authorList>
            <consortium name="US DOE Joint Genome Institute (JGI-PGF)"/>
            <person name="Walter F."/>
            <person name="Albersmeier A."/>
            <person name="Kalinowski J."/>
            <person name="Ruckert C."/>
        </authorList>
    </citation>
    <scope>NUCLEOTIDE SEQUENCE</scope>
    <source>
        <strain evidence="13">CCM 8606</strain>
    </source>
</reference>
<dbReference type="InterPro" id="IPR005672">
    <property type="entry name" value="Phosphate_PstA"/>
</dbReference>
<feature type="transmembrane region" description="Helical" evidence="10">
    <location>
        <begin position="168"/>
        <end position="188"/>
    </location>
</feature>
<sequence length="394" mass="42215">MSTHTPSTRAESSSGTSGSTPTTEESMLTKQSGQRHETETTINTSQNVLQFASQDATHNVAKNASNGDELMVQQDSMPVINWEKFEPTRSHIASRKRKDLVMRVLIGIAFLIALVPLISVLWTVLSNGLRRFNLDFLTHNMNGVIGGNQTPSGGYGGILHALIGTLEITFAAMVISIPIGLMCAVYLVEYSHNGKFAKAISLLVDVMSGIPSIVAGLFAFSMFTLVFGPGSTNGIAGAVALSLLMIPTVVKSSEEMLRIVPNDLREASYALGVTQQRTIVRIVLRTALPGIVSGAILAIARVVGETAPLLMTAGFIASTNLNPFAGKMTTLPVYVYQEYSKLNATCPPNALNTCVSSIPMERAWAAALALIIVVMLLNFIGRMIAKIFAVQTQK</sequence>
<dbReference type="GO" id="GO:0035435">
    <property type="term" value="P:phosphate ion transmembrane transport"/>
    <property type="evidence" value="ECO:0007669"/>
    <property type="project" value="InterPro"/>
</dbReference>
<organism evidence="13 14">
    <name type="scientific">Galliscardovia ingluviei</name>
    <dbReference type="NCBI Taxonomy" id="1769422"/>
    <lineage>
        <taxon>Bacteria</taxon>
        <taxon>Bacillati</taxon>
        <taxon>Actinomycetota</taxon>
        <taxon>Actinomycetes</taxon>
        <taxon>Bifidobacteriales</taxon>
        <taxon>Bifidobacteriaceae</taxon>
        <taxon>Galliscardovia</taxon>
    </lineage>
</organism>
<evidence type="ECO:0000256" key="9">
    <source>
        <dbReference type="ARBA" id="ARBA00023136"/>
    </source>
</evidence>
<dbReference type="Pfam" id="PF00528">
    <property type="entry name" value="BPD_transp_1"/>
    <property type="match status" value="1"/>
</dbReference>
<dbReference type="Gene3D" id="1.10.3720.10">
    <property type="entry name" value="MetI-like"/>
    <property type="match status" value="1"/>
</dbReference>
<dbReference type="GO" id="GO:0005315">
    <property type="term" value="F:phosphate transmembrane transporter activity"/>
    <property type="evidence" value="ECO:0007669"/>
    <property type="project" value="InterPro"/>
</dbReference>
<dbReference type="InterPro" id="IPR035906">
    <property type="entry name" value="MetI-like_sf"/>
</dbReference>
<feature type="transmembrane region" description="Helical" evidence="10">
    <location>
        <begin position="233"/>
        <end position="250"/>
    </location>
</feature>
<dbReference type="InterPro" id="IPR000515">
    <property type="entry name" value="MetI-like"/>
</dbReference>
<feature type="compositionally biased region" description="Low complexity" evidence="11">
    <location>
        <begin position="1"/>
        <end position="26"/>
    </location>
</feature>
<comment type="similarity">
    <text evidence="3 10">Belongs to the binding-protein-dependent transport system permease family. CysTW subfamily.</text>
</comment>
<dbReference type="PANTHER" id="PTHR42922:SF1">
    <property type="entry name" value="PHOSPHATE TRANSPORT SYSTEM PERMEASE PROTEIN PSTA"/>
    <property type="match status" value="1"/>
</dbReference>
<evidence type="ECO:0000256" key="11">
    <source>
        <dbReference type="SAM" id="MobiDB-lite"/>
    </source>
</evidence>
<keyword evidence="8 10" id="KW-1133">Transmembrane helix</keyword>
<keyword evidence="4" id="KW-0813">Transport</keyword>
<dbReference type="PROSITE" id="PS50928">
    <property type="entry name" value="ABC_TM1"/>
    <property type="match status" value="1"/>
</dbReference>
<evidence type="ECO:0000256" key="10">
    <source>
        <dbReference type="RuleBase" id="RU363043"/>
    </source>
</evidence>
<feature type="transmembrane region" description="Helical" evidence="10">
    <location>
        <begin position="363"/>
        <end position="385"/>
    </location>
</feature>
<dbReference type="CDD" id="cd06261">
    <property type="entry name" value="TM_PBP2"/>
    <property type="match status" value="1"/>
</dbReference>
<proteinExistence type="inferred from homology"/>
<feature type="transmembrane region" description="Helical" evidence="10">
    <location>
        <begin position="282"/>
        <end position="303"/>
    </location>
</feature>
<evidence type="ECO:0000313" key="13">
    <source>
        <dbReference type="EMBL" id="GGI14167.1"/>
    </source>
</evidence>
<evidence type="ECO:0000259" key="12">
    <source>
        <dbReference type="PROSITE" id="PS50928"/>
    </source>
</evidence>
<keyword evidence="5 10" id="KW-1003">Cell membrane</keyword>
<evidence type="ECO:0000313" key="14">
    <source>
        <dbReference type="Proteomes" id="UP000619536"/>
    </source>
</evidence>
<dbReference type="PANTHER" id="PTHR42922">
    <property type="entry name" value="PHOSPHATE TRANSPORT SYSTEM PERMEASE PROTEIN PSTA"/>
    <property type="match status" value="1"/>
</dbReference>
<evidence type="ECO:0000256" key="5">
    <source>
        <dbReference type="ARBA" id="ARBA00022475"/>
    </source>
</evidence>